<dbReference type="EMBL" id="DS999641">
    <property type="protein sequence ID" value="EFE66565.2"/>
    <property type="molecule type" value="Genomic_DNA"/>
</dbReference>
<dbReference type="GO" id="GO:0046872">
    <property type="term" value="F:metal ion binding"/>
    <property type="evidence" value="ECO:0007669"/>
    <property type="project" value="UniProtKB-KW"/>
</dbReference>
<evidence type="ECO:0000256" key="6">
    <source>
        <dbReference type="SAM" id="MobiDB-lite"/>
    </source>
</evidence>
<dbReference type="PROSITE" id="PS01244">
    <property type="entry name" value="ACONITASE_2"/>
    <property type="match status" value="1"/>
</dbReference>
<keyword evidence="4" id="KW-0408">Iron</keyword>
<dbReference type="NCBIfam" id="NF006757">
    <property type="entry name" value="PRK09277.1"/>
    <property type="match status" value="1"/>
</dbReference>
<dbReference type="UniPathway" id="UPA00223">
    <property type="reaction ID" value="UER00718"/>
</dbReference>
<dbReference type="GO" id="GO:0006099">
    <property type="term" value="P:tricarboxylic acid cycle"/>
    <property type="evidence" value="ECO:0007669"/>
    <property type="project" value="UniProtKB-UniPathway"/>
</dbReference>
<protein>
    <submittedName>
        <fullName evidence="9">Aconitate hydratase 1</fullName>
    </submittedName>
</protein>
<proteinExistence type="inferred from homology"/>
<feature type="region of interest" description="Disordered" evidence="6">
    <location>
        <begin position="744"/>
        <end position="763"/>
    </location>
</feature>
<gene>
    <name evidence="9" type="ORF">SSFG_01814</name>
</gene>
<dbReference type="Gene3D" id="3.20.19.10">
    <property type="entry name" value="Aconitase, domain 4"/>
    <property type="match status" value="1"/>
</dbReference>
<feature type="domain" description="Aconitase A/isopropylmalate dehydratase small subunit swivel" evidence="8">
    <location>
        <begin position="710"/>
        <end position="834"/>
    </location>
</feature>
<evidence type="ECO:0000256" key="4">
    <source>
        <dbReference type="ARBA" id="ARBA00023004"/>
    </source>
</evidence>
<comment type="similarity">
    <text evidence="2">Belongs to the aconitase/IPM isomerase family.</text>
</comment>
<dbReference type="AlphaFoldDB" id="D5ZRQ2"/>
<dbReference type="PRINTS" id="PR00415">
    <property type="entry name" value="ACONITASE"/>
</dbReference>
<dbReference type="UniPathway" id="UPA00946"/>
<dbReference type="PANTHER" id="PTHR11670">
    <property type="entry name" value="ACONITASE/IRON-RESPONSIVE ELEMENT FAMILY MEMBER"/>
    <property type="match status" value="1"/>
</dbReference>
<sequence length="916" mass="96479">MGGDPERPAHQGPDAPAAPADLHRAGGTGMDRRDRGHAVNAPSTAPDTFGCLRTLPAGDASGEPLRYYSLAAAEANGAGPLGDLPWSLRTLVEGILRRQGHPQVLPEHVRALARRDGSAAVPFFPGRVLLQDASGIPVLADLVTLLERAAADGLDRSALEPVLPLDLVVDHALEVDEYASGAAASRNIDLEYMRHHDRYRFLRWAQERLPGLRVVPPGVGICHQLNLEVLAPVVTTEDSHGTRVAALDSLVGTDSHITMINALGVTGWGVGGIEATAAALGQAVMIRVPRVVGVELTGRLAPGVFASDLALTLAQRLRELDVVGAVVEFHGPGLASLSVPDRATVANMAPEYGATMAWFPADRRTLAYLATTGRSPEQVHLTERYLKAQGLLHTPAGPVPRFDTGITLALDSVSTTLAGPARPHEALAPAEVPATLGAARPRDGDVAIAAITSCTNTSNPRSLVAAGLLARNAVEAGLRPAAWTKTSLTPGSRAAADLLASAGLQKYLDELGFHVAGFGCGTCMGNSGPLSPALDATARAGGTALAAVVSGNRNFTGRIHPEVAHAYLASPAMVVAYALAGNVRTNPETEPLGRAADGSPVVLADLWPDEREIDDLLSAHEAASLGRGARRSLTTERWLALEHPRDDTYPWDGETGSIRRPPFTDADLTGPAVDAELLGARPLLVLGDAVTTDHISPVARILPDSAAGRWLIERGVDERALGTFSSRRLNHDVMVRGGFANPRLSNHLAPDKEGGWTRTAPDRTPVPVHAAAEYHRRRGTPLVVVAGDMYGAGSARDWAAKVTRLLGVRAVLARSFERIHRTNLVALGVLPVQWEGPSPDLFDGSEEIDLLGIDDLASSTSATVRVRRGDRVLWDGAAECRIDTPLELEWLRAGGLFGHLLFARTGGQDPSGAGSG</sequence>
<dbReference type="InterPro" id="IPR015931">
    <property type="entry name" value="Acnase/IPM_dHydase_lsu_aba_1/3"/>
</dbReference>
<dbReference type="InterPro" id="IPR036008">
    <property type="entry name" value="Aconitase_4Fe-4S_dom"/>
</dbReference>
<evidence type="ECO:0000256" key="3">
    <source>
        <dbReference type="ARBA" id="ARBA00022723"/>
    </source>
</evidence>
<feature type="region of interest" description="Disordered" evidence="6">
    <location>
        <begin position="1"/>
        <end position="50"/>
    </location>
</feature>
<evidence type="ECO:0000313" key="10">
    <source>
        <dbReference type="Proteomes" id="UP000003824"/>
    </source>
</evidence>
<dbReference type="eggNOG" id="COG1048">
    <property type="taxonomic scope" value="Bacteria"/>
</dbReference>
<evidence type="ECO:0000256" key="2">
    <source>
        <dbReference type="ARBA" id="ARBA00007185"/>
    </source>
</evidence>
<dbReference type="Proteomes" id="UP000003824">
    <property type="component" value="Unassembled WGS sequence"/>
</dbReference>
<name>D5ZRQ2_STRV1</name>
<comment type="cofactor">
    <cofactor evidence="1">
        <name>[4Fe-4S] cluster</name>
        <dbReference type="ChEBI" id="CHEBI:49883"/>
    </cofactor>
</comment>
<keyword evidence="3" id="KW-0479">Metal-binding</keyword>
<dbReference type="InterPro" id="IPR001030">
    <property type="entry name" value="Acoase/IPM_deHydtase_lsu_aba"/>
</dbReference>
<dbReference type="GO" id="GO:0051536">
    <property type="term" value="F:iron-sulfur cluster binding"/>
    <property type="evidence" value="ECO:0007669"/>
    <property type="project" value="UniProtKB-KW"/>
</dbReference>
<feature type="domain" description="Aconitase/3-isopropylmalate dehydratase large subunit alpha/beta/alpha" evidence="7">
    <location>
        <begin position="107"/>
        <end position="581"/>
    </location>
</feature>
<dbReference type="SUPFAM" id="SSF53732">
    <property type="entry name" value="Aconitase iron-sulfur domain"/>
    <property type="match status" value="1"/>
</dbReference>
<evidence type="ECO:0000259" key="8">
    <source>
        <dbReference type="Pfam" id="PF00694"/>
    </source>
</evidence>
<dbReference type="InterPro" id="IPR006249">
    <property type="entry name" value="Aconitase/IRP2"/>
</dbReference>
<dbReference type="SUPFAM" id="SSF52016">
    <property type="entry name" value="LeuD/IlvD-like"/>
    <property type="match status" value="1"/>
</dbReference>
<keyword evidence="5" id="KW-0411">Iron-sulfur</keyword>
<reference evidence="10" key="1">
    <citation type="submission" date="2008-12" db="EMBL/GenBank/DDBJ databases">
        <title>Annotation of Streptomyces ghanaensis ATCC 14672.</title>
        <authorList>
            <consortium name="The Broad Institute Genome Sequencing Platform"/>
            <consortium name="Broad Institute Microbial Sequencing Center"/>
            <person name="Fischbach M."/>
            <person name="Ward D."/>
            <person name="Young S."/>
            <person name="Kodira C.D."/>
            <person name="Zeng Q."/>
            <person name="Koehrsen M."/>
            <person name="Godfrey P."/>
            <person name="Alvarado L."/>
            <person name="Berlin A.M."/>
            <person name="Borenstein D."/>
            <person name="Chen Z."/>
            <person name="Engels R."/>
            <person name="Freedman E."/>
            <person name="Gellesch M."/>
            <person name="Goldberg J."/>
            <person name="Griggs A."/>
            <person name="Gujja S."/>
            <person name="Heiman D.I."/>
            <person name="Hepburn T.A."/>
            <person name="Howarth C."/>
            <person name="Jen D."/>
            <person name="Larson L."/>
            <person name="Lewis B."/>
            <person name="Mehta T."/>
            <person name="Park D."/>
            <person name="Pearson M."/>
            <person name="Roberts A."/>
            <person name="Saif S."/>
            <person name="Shea T.D."/>
            <person name="Shenoy N."/>
            <person name="Sisk P."/>
            <person name="Stolte C."/>
            <person name="Sykes S.N."/>
            <person name="Walk T."/>
            <person name="White J."/>
            <person name="Yandava C."/>
            <person name="Straight P."/>
            <person name="Clardy J."/>
            <person name="Hung D."/>
            <person name="Kolter R."/>
            <person name="Mekalanos J."/>
            <person name="Walker S."/>
            <person name="Walsh C.T."/>
            <person name="Wieland B.L.C."/>
            <person name="Ilzarbe M."/>
            <person name="Galagan J."/>
            <person name="Nusbaum C."/>
            <person name="Birren B."/>
        </authorList>
    </citation>
    <scope>NUCLEOTIDE SEQUENCE [LARGE SCALE GENOMIC DNA]</scope>
    <source>
        <strain evidence="10">ATCC 14672 / DSM 40746 / JCM 4963 / KCTC 9882 / NRRL B-12104 / FH 1290</strain>
    </source>
</reference>
<dbReference type="NCBIfam" id="NF009520">
    <property type="entry name" value="PRK12881.1"/>
    <property type="match status" value="1"/>
</dbReference>
<evidence type="ECO:0000256" key="5">
    <source>
        <dbReference type="ARBA" id="ARBA00023014"/>
    </source>
</evidence>
<dbReference type="InterPro" id="IPR000573">
    <property type="entry name" value="AconitaseA/IPMdHydase_ssu_swvl"/>
</dbReference>
<dbReference type="InterPro" id="IPR015928">
    <property type="entry name" value="Aconitase/3IPM_dehydase_swvl"/>
</dbReference>
<evidence type="ECO:0000259" key="7">
    <source>
        <dbReference type="Pfam" id="PF00330"/>
    </source>
</evidence>
<organism evidence="9 10">
    <name type="scientific">Streptomyces viridosporus (strain ATCC 14672 / DSM 40746 / JCM 4963 / KCTC 9882 / NRRL B-12104 / FH 1290)</name>
    <name type="common">Streptomyces ghanaensis</name>
    <dbReference type="NCBI Taxonomy" id="566461"/>
    <lineage>
        <taxon>Bacteria</taxon>
        <taxon>Bacillati</taxon>
        <taxon>Actinomycetota</taxon>
        <taxon>Actinomycetes</taxon>
        <taxon>Kitasatosporales</taxon>
        <taxon>Streptomycetaceae</taxon>
        <taxon>Streptomyces</taxon>
    </lineage>
</organism>
<dbReference type="Pfam" id="PF00694">
    <property type="entry name" value="Aconitase_C"/>
    <property type="match status" value="1"/>
</dbReference>
<dbReference type="InterPro" id="IPR018136">
    <property type="entry name" value="Aconitase_4Fe-4S_BS"/>
</dbReference>
<dbReference type="Pfam" id="PF00330">
    <property type="entry name" value="Aconitase"/>
    <property type="match status" value="1"/>
</dbReference>
<evidence type="ECO:0000256" key="1">
    <source>
        <dbReference type="ARBA" id="ARBA00001966"/>
    </source>
</evidence>
<evidence type="ECO:0000313" key="9">
    <source>
        <dbReference type="EMBL" id="EFE66565.2"/>
    </source>
</evidence>
<accession>D5ZRQ2</accession>
<dbReference type="Gene3D" id="3.30.499.10">
    <property type="entry name" value="Aconitase, domain 3"/>
    <property type="match status" value="2"/>
</dbReference>